<dbReference type="EMBL" id="ABOX02000002">
    <property type="protein sequence ID" value="EEF63133.1"/>
    <property type="molecule type" value="Genomic_DNA"/>
</dbReference>
<evidence type="ECO:0000256" key="10">
    <source>
        <dbReference type="ARBA" id="ARBA00023125"/>
    </source>
</evidence>
<dbReference type="Pfam" id="PF13307">
    <property type="entry name" value="Helicase_C_2"/>
    <property type="match status" value="1"/>
</dbReference>
<dbReference type="InterPro" id="IPR006554">
    <property type="entry name" value="Helicase-like_DEXD_c2"/>
</dbReference>
<accession>B9XAU8</accession>
<dbReference type="SMART" id="SM00491">
    <property type="entry name" value="HELICc2"/>
    <property type="match status" value="1"/>
</dbReference>
<dbReference type="PANTHER" id="PTHR11472">
    <property type="entry name" value="DNA REPAIR DEAD HELICASE RAD3/XP-D SUBFAMILY MEMBER"/>
    <property type="match status" value="1"/>
</dbReference>
<dbReference type="Pfam" id="PF06733">
    <property type="entry name" value="DEAD_2"/>
    <property type="match status" value="1"/>
</dbReference>
<dbReference type="Gene3D" id="3.40.50.300">
    <property type="entry name" value="P-loop containing nucleotide triphosphate hydrolases"/>
    <property type="match status" value="2"/>
</dbReference>
<evidence type="ECO:0000256" key="12">
    <source>
        <dbReference type="ARBA" id="ARBA00023235"/>
    </source>
</evidence>
<dbReference type="InterPro" id="IPR042493">
    <property type="entry name" value="XPD_DNA_FeS"/>
</dbReference>
<dbReference type="PANTHER" id="PTHR11472:SF34">
    <property type="entry name" value="REGULATOR OF TELOMERE ELONGATION HELICASE 1"/>
    <property type="match status" value="1"/>
</dbReference>
<dbReference type="STRING" id="320771.Cflav_PD5768"/>
<keyword evidence="7" id="KW-0067">ATP-binding</keyword>
<dbReference type="InterPro" id="IPR011604">
    <property type="entry name" value="PDDEXK-like_dom_sf"/>
</dbReference>
<reference evidence="15 16" key="1">
    <citation type="journal article" date="2011" name="J. Bacteriol.">
        <title>Genome sequence of 'Pedosphaera parvula' Ellin514, an aerobic Verrucomicrobial isolate from pasture soil.</title>
        <authorList>
            <person name="Kant R."/>
            <person name="van Passel M.W."/>
            <person name="Sangwan P."/>
            <person name="Palva A."/>
            <person name="Lucas S."/>
            <person name="Copeland A."/>
            <person name="Lapidus A."/>
            <person name="Glavina Del Rio T."/>
            <person name="Dalin E."/>
            <person name="Tice H."/>
            <person name="Bruce D."/>
            <person name="Goodwin L."/>
            <person name="Pitluck S."/>
            <person name="Chertkov O."/>
            <person name="Larimer F.W."/>
            <person name="Land M.L."/>
            <person name="Hauser L."/>
            <person name="Brettin T.S."/>
            <person name="Detter J.C."/>
            <person name="Han S."/>
            <person name="de Vos W.M."/>
            <person name="Janssen P.H."/>
            <person name="Smidt H."/>
        </authorList>
    </citation>
    <scope>NUCLEOTIDE SEQUENCE [LARGE SCALE GENOMIC DNA]</scope>
    <source>
        <strain evidence="15 16">Ellin514</strain>
    </source>
</reference>
<keyword evidence="9" id="KW-0411">Iron-sulfur</keyword>
<keyword evidence="16" id="KW-1185">Reference proteome</keyword>
<gene>
    <name evidence="15" type="ORF">Cflav_PD5768</name>
</gene>
<keyword evidence="3" id="KW-0547">Nucleotide-binding</keyword>
<dbReference type="InterPro" id="IPR006555">
    <property type="entry name" value="ATP-dep_Helicase_C"/>
</dbReference>
<sequence>MKMGVVAAMSKPVFSVRVRDLVQFSLRSGNLGGERDFVGSDRALAGTRGHHKIQRSRPSGYQKEVPVSYDIETNDLILRIRGRIDDLFVNSREVLLEEIKTIQGTWDRTADPLHWAQAKIYAFIYAHEQALKHINIQLTYLNLDTDEVTELREVFSFSNLSLFFEAVATVYVEWIQERFQWCRERDRSIQALAFPFSNYRTGQREIAVAAYKIMARGGRLFIEAPTGIGKTISVIFPAIKAMAERKLERIFYLTARTIGRAVAEKAFADLRGKGLQLRVVTLTAREKLCIRDGKACELSTCPLAQGYYDRYKPAMREALGRQEINRRVLEEVAQRHQVCPFELSLDISSWVDGIICDYNYVFDPKVYLRRHFADEAGDFAFLVDEAHNLVDRAREMFSADINTRELVEVKQAIKREVPGCAKAITRLNVGIKKLIGKVGAEAESSADFPDEMDLFSAGAVTKTKNIPSATTRTLPQARGDMGIFKEFPSSLTMLVEDVLETAETWLTRNEAAEFRDDLLQLYFRLLSFRRTAELYDERYVTLVEAAESVRVRLFCLDPSFLLQQALSRGKAAVFFSATLTPINYYRELLGGNQEDPVLQLNSPFDSEHLALLVHGRIRTDFKARRQTLSEVVHAIATLVQERSGNYLVYFPSFLYLNAVLELFQSLYPTVPVLTQRPGMAESERETFLAAFSVEHGQTLVGFAVLGGIFGEGIDLVGDRLIGAVIIGVGLPQLCAERDLIRDYFQEKTGAGFDYAYTFPGMNRVLQATGRVIRSETDRGIVLLIDSRFDEWRYRKLFPKWWHRKQIGNEHQLREAVQDFWRSVS</sequence>
<evidence type="ECO:0000313" key="15">
    <source>
        <dbReference type="EMBL" id="EEF63133.1"/>
    </source>
</evidence>
<feature type="domain" description="Helicase ATP-binding" evidence="14">
    <location>
        <begin position="189"/>
        <end position="442"/>
    </location>
</feature>
<dbReference type="Gene3D" id="1.10.275.40">
    <property type="match status" value="1"/>
</dbReference>
<evidence type="ECO:0000256" key="6">
    <source>
        <dbReference type="ARBA" id="ARBA00022806"/>
    </source>
</evidence>
<evidence type="ECO:0000256" key="1">
    <source>
        <dbReference type="ARBA" id="ARBA00022485"/>
    </source>
</evidence>
<dbReference type="InterPro" id="IPR010614">
    <property type="entry name" value="RAD3-like_helicase_DEAD"/>
</dbReference>
<comment type="similarity">
    <text evidence="13">Belongs to the helicase family. DinG subfamily.</text>
</comment>
<evidence type="ECO:0000256" key="13">
    <source>
        <dbReference type="ARBA" id="ARBA00038058"/>
    </source>
</evidence>
<dbReference type="GO" id="GO:0003678">
    <property type="term" value="F:DNA helicase activity"/>
    <property type="evidence" value="ECO:0007669"/>
    <property type="project" value="InterPro"/>
</dbReference>
<keyword evidence="5" id="KW-0378">Hydrolase</keyword>
<dbReference type="SMART" id="SM00488">
    <property type="entry name" value="DEXDc2"/>
    <property type="match status" value="1"/>
</dbReference>
<proteinExistence type="inferred from homology"/>
<evidence type="ECO:0000256" key="4">
    <source>
        <dbReference type="ARBA" id="ARBA00022763"/>
    </source>
</evidence>
<dbReference type="Gene3D" id="1.10.30.20">
    <property type="entry name" value="Bacterial XPD DNA helicase, FeS cluster domain"/>
    <property type="match status" value="1"/>
</dbReference>
<name>B9XAU8_PEDPL</name>
<dbReference type="InterPro" id="IPR014013">
    <property type="entry name" value="Helic_SF1/SF2_ATP-bd_DinG/Rad3"/>
</dbReference>
<dbReference type="GO" id="GO:0006281">
    <property type="term" value="P:DNA repair"/>
    <property type="evidence" value="ECO:0007669"/>
    <property type="project" value="UniProtKB-KW"/>
</dbReference>
<dbReference type="Gene3D" id="3.90.320.10">
    <property type="match status" value="1"/>
</dbReference>
<evidence type="ECO:0000256" key="2">
    <source>
        <dbReference type="ARBA" id="ARBA00022723"/>
    </source>
</evidence>
<keyword evidence="12" id="KW-0413">Isomerase</keyword>
<protein>
    <submittedName>
        <fullName evidence="15">DEAD_2 domain protein</fullName>
    </submittedName>
</protein>
<keyword evidence="1" id="KW-0004">4Fe-4S</keyword>
<keyword evidence="8" id="KW-0408">Iron</keyword>
<dbReference type="GO" id="GO:0005524">
    <property type="term" value="F:ATP binding"/>
    <property type="evidence" value="ECO:0007669"/>
    <property type="project" value="UniProtKB-KW"/>
</dbReference>
<keyword evidence="4" id="KW-0227">DNA damage</keyword>
<dbReference type="GO" id="GO:0046872">
    <property type="term" value="F:metal ion binding"/>
    <property type="evidence" value="ECO:0007669"/>
    <property type="project" value="UniProtKB-KW"/>
</dbReference>
<organism evidence="15 16">
    <name type="scientific">Pedosphaera parvula (strain Ellin514)</name>
    <dbReference type="NCBI Taxonomy" id="320771"/>
    <lineage>
        <taxon>Bacteria</taxon>
        <taxon>Pseudomonadati</taxon>
        <taxon>Verrucomicrobiota</taxon>
        <taxon>Pedosphaerae</taxon>
        <taxon>Pedosphaerales</taxon>
        <taxon>Pedosphaeraceae</taxon>
        <taxon>Pedosphaera</taxon>
    </lineage>
</organism>
<dbReference type="PROSITE" id="PS51193">
    <property type="entry name" value="HELICASE_ATP_BIND_2"/>
    <property type="match status" value="1"/>
</dbReference>
<keyword evidence="10" id="KW-0238">DNA-binding</keyword>
<evidence type="ECO:0000256" key="7">
    <source>
        <dbReference type="ARBA" id="ARBA00022840"/>
    </source>
</evidence>
<keyword evidence="2" id="KW-0479">Metal-binding</keyword>
<keyword evidence="6" id="KW-0347">Helicase</keyword>
<dbReference type="InterPro" id="IPR045028">
    <property type="entry name" value="DinG/Rad3-like"/>
</dbReference>
<evidence type="ECO:0000256" key="8">
    <source>
        <dbReference type="ARBA" id="ARBA00023004"/>
    </source>
</evidence>
<evidence type="ECO:0000313" key="16">
    <source>
        <dbReference type="Proteomes" id="UP000003688"/>
    </source>
</evidence>
<dbReference type="GO" id="GO:0051539">
    <property type="term" value="F:4 iron, 4 sulfur cluster binding"/>
    <property type="evidence" value="ECO:0007669"/>
    <property type="project" value="UniProtKB-KW"/>
</dbReference>
<dbReference type="Proteomes" id="UP000003688">
    <property type="component" value="Unassembled WGS sequence"/>
</dbReference>
<dbReference type="GO" id="GO:0003677">
    <property type="term" value="F:DNA binding"/>
    <property type="evidence" value="ECO:0007669"/>
    <property type="project" value="UniProtKB-KW"/>
</dbReference>
<dbReference type="InterPro" id="IPR027417">
    <property type="entry name" value="P-loop_NTPase"/>
</dbReference>
<evidence type="ECO:0000256" key="3">
    <source>
        <dbReference type="ARBA" id="ARBA00022741"/>
    </source>
</evidence>
<evidence type="ECO:0000256" key="11">
    <source>
        <dbReference type="ARBA" id="ARBA00023204"/>
    </source>
</evidence>
<comment type="caution">
    <text evidence="15">The sequence shown here is derived from an EMBL/GenBank/DDBJ whole genome shotgun (WGS) entry which is preliminary data.</text>
</comment>
<evidence type="ECO:0000256" key="5">
    <source>
        <dbReference type="ARBA" id="ARBA00022801"/>
    </source>
</evidence>
<dbReference type="GO" id="GO:0016818">
    <property type="term" value="F:hydrolase activity, acting on acid anhydrides, in phosphorus-containing anhydrides"/>
    <property type="evidence" value="ECO:0007669"/>
    <property type="project" value="InterPro"/>
</dbReference>
<evidence type="ECO:0000259" key="14">
    <source>
        <dbReference type="PROSITE" id="PS51193"/>
    </source>
</evidence>
<keyword evidence="11" id="KW-0234">DNA repair</keyword>
<dbReference type="SUPFAM" id="SSF52540">
    <property type="entry name" value="P-loop containing nucleoside triphosphate hydrolases"/>
    <property type="match status" value="2"/>
</dbReference>
<dbReference type="AlphaFoldDB" id="B9XAU8"/>
<evidence type="ECO:0000256" key="9">
    <source>
        <dbReference type="ARBA" id="ARBA00023014"/>
    </source>
</evidence>